<reference evidence="2 3" key="1">
    <citation type="submission" date="2016-09" db="EMBL/GenBank/DDBJ databases">
        <title>Xenorhabdus thuongxuanensis sp. nov. and Xenorhabdus eapokensis sp. nov., isolated from Steinernema species.</title>
        <authorList>
            <person name="Kaempfer P."/>
            <person name="Tobias N.J."/>
            <person name="Phan Ke L."/>
            <person name="Bode H.B."/>
            <person name="Glaeser S.P."/>
        </authorList>
    </citation>
    <scope>NUCLEOTIDE SEQUENCE [LARGE SCALE GENOMIC DNA]</scope>
    <source>
        <strain evidence="2 3">30TX1</strain>
    </source>
</reference>
<dbReference type="EMBL" id="MKGR01000055">
    <property type="protein sequence ID" value="OKP00274.1"/>
    <property type="molecule type" value="Genomic_DNA"/>
</dbReference>
<dbReference type="AlphaFoldDB" id="A0A1Q5TJ88"/>
<accession>A0A1Q5TJ88</accession>
<proteinExistence type="predicted"/>
<evidence type="ECO:0000313" key="2">
    <source>
        <dbReference type="EMBL" id="OKP00274.1"/>
    </source>
</evidence>
<dbReference type="Proteomes" id="UP000186277">
    <property type="component" value="Unassembled WGS sequence"/>
</dbReference>
<sequence length="405" mass="46483">MKPAPRWPLHPTPVEGESLSSWLHRIATCYQMSVHELLEHDLGHDQVDDLDIAPPRSLLTALSLRSGVELERLHSMNFAGWVPWLLDSLDDLIPSALETYVFQFSVLLPKRRRKTRLLTNWRAWLSGQFIQRACPCCLNDSKQQTMQLMWTLPLMLSCPFHGCWLESYRGMPGYFLHWENTDTAPRKASNAISAMDTHTWQALTMGYVELPRRRIHAGLWFRLLRTLLDELNTPLSQCGTDAENIRYIWKRCGYLPRAGQSLWRPYEFLNSGLQLQMLEATATAIELLESNTLNPPGEQAELFSPEPQTGFTNDLLANKKNKKNTNCWEDAVKAINETVAEARHNSNTARSLFTIASYGRRDPKSLDKLRTLFAELGIPLEFVSHFNPDKPFAYLRINDGLNDNF</sequence>
<dbReference type="RefSeq" id="WP_074021818.1">
    <property type="nucleotide sequence ID" value="NZ_CAWMWP010000082.1"/>
</dbReference>
<dbReference type="OrthoDB" id="4813139at2"/>
<comment type="caution">
    <text evidence="2">The sequence shown here is derived from an EMBL/GenBank/DDBJ whole genome shotgun (WGS) entry which is preliminary data.</text>
</comment>
<gene>
    <name evidence="2" type="ORF">Xentx_03543</name>
</gene>
<feature type="domain" description="TniQ" evidence="1">
    <location>
        <begin position="8"/>
        <end position="165"/>
    </location>
</feature>
<dbReference type="InterPro" id="IPR009492">
    <property type="entry name" value="TniQ"/>
</dbReference>
<name>A0A1Q5TJ88_9GAMM</name>
<evidence type="ECO:0000313" key="3">
    <source>
        <dbReference type="Proteomes" id="UP000186277"/>
    </source>
</evidence>
<evidence type="ECO:0000259" key="1">
    <source>
        <dbReference type="Pfam" id="PF06527"/>
    </source>
</evidence>
<keyword evidence="3" id="KW-1185">Reference proteome</keyword>
<dbReference type="Pfam" id="PF06527">
    <property type="entry name" value="TniQ"/>
    <property type="match status" value="1"/>
</dbReference>
<protein>
    <submittedName>
        <fullName evidence="2">TniQ</fullName>
    </submittedName>
</protein>
<organism evidence="2 3">
    <name type="scientific">Xenorhabdus thuongxuanensis</name>
    <dbReference type="NCBI Taxonomy" id="1873484"/>
    <lineage>
        <taxon>Bacteria</taxon>
        <taxon>Pseudomonadati</taxon>
        <taxon>Pseudomonadota</taxon>
        <taxon>Gammaproteobacteria</taxon>
        <taxon>Enterobacterales</taxon>
        <taxon>Morganellaceae</taxon>
        <taxon>Xenorhabdus</taxon>
    </lineage>
</organism>